<evidence type="ECO:0000256" key="3">
    <source>
        <dbReference type="ARBA" id="ARBA00022448"/>
    </source>
</evidence>
<evidence type="ECO:0000313" key="9">
    <source>
        <dbReference type="EMBL" id="GIL39336.1"/>
    </source>
</evidence>
<feature type="transmembrane region" description="Helical" evidence="8">
    <location>
        <begin position="147"/>
        <end position="172"/>
    </location>
</feature>
<feature type="transmembrane region" description="Helical" evidence="8">
    <location>
        <begin position="236"/>
        <end position="265"/>
    </location>
</feature>
<dbReference type="RefSeq" id="WP_420242445.1">
    <property type="nucleotide sequence ID" value="NZ_BOPV01000001.1"/>
</dbReference>
<dbReference type="InterPro" id="IPR002549">
    <property type="entry name" value="AI-2E-like"/>
</dbReference>
<evidence type="ECO:0000256" key="1">
    <source>
        <dbReference type="ARBA" id="ARBA00004651"/>
    </source>
</evidence>
<keyword evidence="10" id="KW-1185">Reference proteome</keyword>
<feature type="transmembrane region" description="Helical" evidence="8">
    <location>
        <begin position="307"/>
        <end position="338"/>
    </location>
</feature>
<evidence type="ECO:0000256" key="8">
    <source>
        <dbReference type="SAM" id="Phobius"/>
    </source>
</evidence>
<dbReference type="AlphaFoldDB" id="A0A8S8XDI1"/>
<feature type="transmembrane region" description="Helical" evidence="8">
    <location>
        <begin position="31"/>
        <end position="48"/>
    </location>
</feature>
<keyword evidence="4" id="KW-1003">Cell membrane</keyword>
<dbReference type="Proteomes" id="UP000681075">
    <property type="component" value="Unassembled WGS sequence"/>
</dbReference>
<evidence type="ECO:0000256" key="4">
    <source>
        <dbReference type="ARBA" id="ARBA00022475"/>
    </source>
</evidence>
<dbReference type="PANTHER" id="PTHR21716:SF53">
    <property type="entry name" value="PERMEASE PERM-RELATED"/>
    <property type="match status" value="1"/>
</dbReference>
<dbReference type="GO" id="GO:0005886">
    <property type="term" value="C:plasma membrane"/>
    <property type="evidence" value="ECO:0007669"/>
    <property type="project" value="UniProtKB-SubCell"/>
</dbReference>
<sequence>MTTHGMGRHAWFWLIVGAVLVFLLYELREVLLPFALGAAIAFLFDPIADRLERLRVPRWAATVIVLIGVFALMIGFVLLIVPLVQAQLWQLIGRVPAYFDAVRLRLLPQLEELVATYSSTGAEELQKAVGTYAGDAAKWLAGGLGTLVAGGMALVNVLSILLIAPVVSFYLLRDWDLIVQRIDSWLPRRSRGTLRAIFAEMDETLTGFVRGQALVCLFLAVFYSITLSLVRLDFALVIGLFIGVISIMPYVGTISGFVVSVGVALGQYDDRSNVFIVIGIFVLGQILEGNVVQPLFIGDRVRLHPVWIIFALLAGGSLFGFLGVLLAVPVAAVIGVLVRFGIRRYLASPFYEEPVETALITTDVS</sequence>
<dbReference type="GO" id="GO:0055085">
    <property type="term" value="P:transmembrane transport"/>
    <property type="evidence" value="ECO:0007669"/>
    <property type="project" value="TreeGrafter"/>
</dbReference>
<keyword evidence="5 8" id="KW-0812">Transmembrane</keyword>
<evidence type="ECO:0000313" key="10">
    <source>
        <dbReference type="Proteomes" id="UP000681075"/>
    </source>
</evidence>
<keyword evidence="7 8" id="KW-0472">Membrane</keyword>
<evidence type="ECO:0000256" key="2">
    <source>
        <dbReference type="ARBA" id="ARBA00009773"/>
    </source>
</evidence>
<protein>
    <submittedName>
        <fullName evidence="9">AI-2E family transporter</fullName>
    </submittedName>
</protein>
<comment type="similarity">
    <text evidence="2">Belongs to the autoinducer-2 exporter (AI-2E) (TC 2.A.86) family.</text>
</comment>
<gene>
    <name evidence="9" type="ORF">TMPK1_15730</name>
</gene>
<evidence type="ECO:0000256" key="6">
    <source>
        <dbReference type="ARBA" id="ARBA00022989"/>
    </source>
</evidence>
<organism evidence="9 10">
    <name type="scientific">Roseiterribacter gracilis</name>
    <dbReference type="NCBI Taxonomy" id="2812848"/>
    <lineage>
        <taxon>Bacteria</taxon>
        <taxon>Pseudomonadati</taxon>
        <taxon>Pseudomonadota</taxon>
        <taxon>Alphaproteobacteria</taxon>
        <taxon>Rhodospirillales</taxon>
        <taxon>Roseiterribacteraceae</taxon>
        <taxon>Roseiterribacter</taxon>
    </lineage>
</organism>
<proteinExistence type="inferred from homology"/>
<comment type="subcellular location">
    <subcellularLocation>
        <location evidence="1">Cell membrane</location>
        <topology evidence="1">Multi-pass membrane protein</topology>
    </subcellularLocation>
</comment>
<accession>A0A8S8XDI1</accession>
<name>A0A8S8XDI1_9PROT</name>
<evidence type="ECO:0000256" key="5">
    <source>
        <dbReference type="ARBA" id="ARBA00022692"/>
    </source>
</evidence>
<keyword evidence="3" id="KW-0813">Transport</keyword>
<dbReference type="EMBL" id="BOPV01000001">
    <property type="protein sequence ID" value="GIL39336.1"/>
    <property type="molecule type" value="Genomic_DNA"/>
</dbReference>
<feature type="transmembrane region" description="Helical" evidence="8">
    <location>
        <begin position="272"/>
        <end position="287"/>
    </location>
</feature>
<evidence type="ECO:0000256" key="7">
    <source>
        <dbReference type="ARBA" id="ARBA00023136"/>
    </source>
</evidence>
<feature type="transmembrane region" description="Helical" evidence="8">
    <location>
        <begin position="9"/>
        <end position="25"/>
    </location>
</feature>
<reference evidence="9" key="1">
    <citation type="submission" date="2021-02" db="EMBL/GenBank/DDBJ databases">
        <title>Genome sequence of Rhodospirillales sp. strain TMPK1 isolated from soil.</title>
        <authorList>
            <person name="Nakai R."/>
            <person name="Kusada H."/>
            <person name="Tamaki H."/>
        </authorList>
    </citation>
    <scope>NUCLEOTIDE SEQUENCE</scope>
    <source>
        <strain evidence="9">TMPK1</strain>
    </source>
</reference>
<dbReference type="Pfam" id="PF01594">
    <property type="entry name" value="AI-2E_transport"/>
    <property type="match status" value="1"/>
</dbReference>
<feature type="transmembrane region" description="Helical" evidence="8">
    <location>
        <begin position="211"/>
        <end position="230"/>
    </location>
</feature>
<comment type="caution">
    <text evidence="9">The sequence shown here is derived from an EMBL/GenBank/DDBJ whole genome shotgun (WGS) entry which is preliminary data.</text>
</comment>
<dbReference type="PANTHER" id="PTHR21716">
    <property type="entry name" value="TRANSMEMBRANE PROTEIN"/>
    <property type="match status" value="1"/>
</dbReference>
<keyword evidence="6 8" id="KW-1133">Transmembrane helix</keyword>
<feature type="transmembrane region" description="Helical" evidence="8">
    <location>
        <begin position="60"/>
        <end position="84"/>
    </location>
</feature>